<organism evidence="4 5">
    <name type="scientific">Ancylomarina euxinus</name>
    <dbReference type="NCBI Taxonomy" id="2283627"/>
    <lineage>
        <taxon>Bacteria</taxon>
        <taxon>Pseudomonadati</taxon>
        <taxon>Bacteroidota</taxon>
        <taxon>Bacteroidia</taxon>
        <taxon>Marinilabiliales</taxon>
        <taxon>Marinifilaceae</taxon>
        <taxon>Ancylomarina</taxon>
    </lineage>
</organism>
<comment type="similarity">
    <text evidence="1">Belongs to the bacterial solute-binding protein 9 family.</text>
</comment>
<dbReference type="RefSeq" id="WP_125029618.1">
    <property type="nucleotide sequence ID" value="NZ_JAPXVP010000003.1"/>
</dbReference>
<dbReference type="EMBL" id="QQWG01000003">
    <property type="protein sequence ID" value="RRG23580.1"/>
    <property type="molecule type" value="Genomic_DNA"/>
</dbReference>
<reference evidence="4 5" key="1">
    <citation type="submission" date="2018-07" db="EMBL/GenBank/DDBJ databases">
        <title>Draft genome sequence of Ancylomarina sp. M1P.</title>
        <authorList>
            <person name="Yadav S."/>
            <person name="Villanueva L."/>
            <person name="Damste J.S.S."/>
        </authorList>
    </citation>
    <scope>NUCLEOTIDE SEQUENCE [LARGE SCALE GENOMIC DNA]</scope>
    <source>
        <strain evidence="4 5">M1P</strain>
    </source>
</reference>
<keyword evidence="2" id="KW-0813">Transport</keyword>
<evidence type="ECO:0000313" key="4">
    <source>
        <dbReference type="EMBL" id="RRG23580.1"/>
    </source>
</evidence>
<comment type="caution">
    <text evidence="4">The sequence shown here is derived from an EMBL/GenBank/DDBJ whole genome shotgun (WGS) entry which is preliminary data.</text>
</comment>
<dbReference type="SUPFAM" id="SSF53807">
    <property type="entry name" value="Helical backbone' metal receptor"/>
    <property type="match status" value="1"/>
</dbReference>
<dbReference type="AlphaFoldDB" id="A0A425Y5A0"/>
<keyword evidence="3" id="KW-0732">Signal</keyword>
<evidence type="ECO:0000256" key="2">
    <source>
        <dbReference type="ARBA" id="ARBA00022448"/>
    </source>
</evidence>
<dbReference type="Pfam" id="PF01297">
    <property type="entry name" value="ZnuA"/>
    <property type="match status" value="1"/>
</dbReference>
<gene>
    <name evidence="4" type="ORF">DWB61_04080</name>
</gene>
<evidence type="ECO:0000313" key="5">
    <source>
        <dbReference type="Proteomes" id="UP000285794"/>
    </source>
</evidence>
<protein>
    <submittedName>
        <fullName evidence="4">Zinc ABC transporter substrate-binding protein</fullName>
    </submittedName>
</protein>
<dbReference type="GO" id="GO:0030001">
    <property type="term" value="P:metal ion transport"/>
    <property type="evidence" value="ECO:0007669"/>
    <property type="project" value="InterPro"/>
</dbReference>
<evidence type="ECO:0000256" key="1">
    <source>
        <dbReference type="ARBA" id="ARBA00011028"/>
    </source>
</evidence>
<dbReference type="InterPro" id="IPR006127">
    <property type="entry name" value="ZnuA-like"/>
</dbReference>
<dbReference type="PANTHER" id="PTHR42953">
    <property type="entry name" value="HIGH-AFFINITY ZINC UPTAKE SYSTEM PROTEIN ZNUA-RELATED"/>
    <property type="match status" value="1"/>
</dbReference>
<sequence length="289" mass="32869">MNKITLFLLFLGLSLGFQSCNSKQNKVDNKLISVSILPQKYFIERIAGKDFRVNVLIPPGASPASYEPTPKQMKDMSKSSLYLRIGHIPFEKAWLNKLLEGNDHIKSVDMSEGIELIKGTEVRHGDHFHEGGIDPHIWSSPKTAKQLIANTFKVLVQLAPEKEQEYTGNYMKLMSDINVMDKGAEAIFSQMPEKAFMIYHPALSYIARDYGLTQISIEHDGKAPSPAHMKKMLHQAKAHNIKTIFLQKQFNIENAQVIAKEIDAELIQIDPLSEDWLTEMNRIMTYLKK</sequence>
<name>A0A425Y5A0_9BACT</name>
<keyword evidence="5" id="KW-1185">Reference proteome</keyword>
<dbReference type="InterPro" id="IPR050492">
    <property type="entry name" value="Bact_metal-bind_prot9"/>
</dbReference>
<dbReference type="PROSITE" id="PS51257">
    <property type="entry name" value="PROKAR_LIPOPROTEIN"/>
    <property type="match status" value="1"/>
</dbReference>
<dbReference type="Proteomes" id="UP000285794">
    <property type="component" value="Unassembled WGS sequence"/>
</dbReference>
<accession>A0A425Y5A0</accession>
<dbReference type="Gene3D" id="3.40.50.1980">
    <property type="entry name" value="Nitrogenase molybdenum iron protein domain"/>
    <property type="match status" value="2"/>
</dbReference>
<dbReference type="PANTHER" id="PTHR42953:SF3">
    <property type="entry name" value="HIGH-AFFINITY ZINC UPTAKE SYSTEM PROTEIN ZNUA"/>
    <property type="match status" value="1"/>
</dbReference>
<proteinExistence type="inferred from homology"/>
<dbReference type="OrthoDB" id="9810636at2"/>
<evidence type="ECO:0000256" key="3">
    <source>
        <dbReference type="ARBA" id="ARBA00022729"/>
    </source>
</evidence>
<dbReference type="GO" id="GO:0046872">
    <property type="term" value="F:metal ion binding"/>
    <property type="evidence" value="ECO:0007669"/>
    <property type="project" value="InterPro"/>
</dbReference>